<feature type="transmembrane region" description="Helical" evidence="1">
    <location>
        <begin position="98"/>
        <end position="121"/>
    </location>
</feature>
<dbReference type="Proteomes" id="UP001597343">
    <property type="component" value="Unassembled WGS sequence"/>
</dbReference>
<feature type="transmembrane region" description="Helical" evidence="1">
    <location>
        <begin position="165"/>
        <end position="185"/>
    </location>
</feature>
<protein>
    <recommendedName>
        <fullName evidence="4">ABC transporter permease</fullName>
    </recommendedName>
</protein>
<dbReference type="RefSeq" id="WP_386044979.1">
    <property type="nucleotide sequence ID" value="NZ_JBHUIO010000005.1"/>
</dbReference>
<keyword evidence="1" id="KW-1133">Transmembrane helix</keyword>
<proteinExistence type="predicted"/>
<feature type="transmembrane region" description="Helical" evidence="1">
    <location>
        <begin position="225"/>
        <end position="245"/>
    </location>
</feature>
<gene>
    <name evidence="2" type="ORF">ACFSOY_06580</name>
</gene>
<evidence type="ECO:0000313" key="3">
    <source>
        <dbReference type="Proteomes" id="UP001597343"/>
    </source>
</evidence>
<comment type="caution">
    <text evidence="2">The sequence shown here is derived from an EMBL/GenBank/DDBJ whole genome shotgun (WGS) entry which is preliminary data.</text>
</comment>
<keyword evidence="3" id="KW-1185">Reference proteome</keyword>
<keyword evidence="1" id="KW-0472">Membrane</keyword>
<feature type="transmembrane region" description="Helical" evidence="1">
    <location>
        <begin position="20"/>
        <end position="40"/>
    </location>
</feature>
<name>A0ABW4ZUU5_9BACL</name>
<reference evidence="3" key="1">
    <citation type="journal article" date="2019" name="Int. J. Syst. Evol. Microbiol.">
        <title>The Global Catalogue of Microorganisms (GCM) 10K type strain sequencing project: providing services to taxonomists for standard genome sequencing and annotation.</title>
        <authorList>
            <consortium name="The Broad Institute Genomics Platform"/>
            <consortium name="The Broad Institute Genome Sequencing Center for Infectious Disease"/>
            <person name="Wu L."/>
            <person name="Ma J."/>
        </authorList>
    </citation>
    <scope>NUCLEOTIDE SEQUENCE [LARGE SCALE GENOMIC DNA]</scope>
    <source>
        <strain evidence="3">CGMCC 1.13574</strain>
    </source>
</reference>
<feature type="transmembrane region" description="Helical" evidence="1">
    <location>
        <begin position="133"/>
        <end position="158"/>
    </location>
</feature>
<evidence type="ECO:0000313" key="2">
    <source>
        <dbReference type="EMBL" id="MFD2169657.1"/>
    </source>
</evidence>
<sequence>MSKILSSFSVEIKLLRRSYWTWLFFFLSLAFIGYTFLFFMQEKDPGGMLVASAFVVQGGIFVSLLLGLSLARREQITSSEEIYLSLPDGFGAKIIGKVAALCSLLLLFLVSTLLMLYAFYLQADVATALYKQAFLYLVMYWVVPFFIAGILGMVVGVWIKSKGVYALLLLFWTLIGPLNVSIYQLPMAVTGVNASPVLHFLNLGQTDYTAPYEPVYGLPLESFRWNHRVLFLVLVIALLWMLTLLKNYGRKIPIKHWMMLSLLVGVCAYTTINLVDSQQLMISFGKSDSLDDRNYYKQNQESQLQSKSAFRINSYEIDLQTKDSLRANVKMQVIPQEDTDRLVFTLYHSLRVTKVEDAQAQPLHFQQLGDQTEIIFPASVKKGQSIEVTVEYAGLSSAFYFANEQAIMLPNYFPWLPAEGSYQAMRLGAIDLRRTPLAPQHEVEYTLRYHGPVKLYTNLPQAETDVWKGKVLNGITVVGGMMTETKIGTTRVIYPVTLQDMLVDVPDYFKRTHQALEIINQDWKLPIPAKLPETVFFLSTPTETNSYTGDIWLMQDHLLVNISQSYNLGGLQYETAQLEKMFLASIRSKETVAQPLDMHLILAYSYEYWVRIRQGESSKAVLTQLQESNIEAENREGEERLKGIMTFVEQHANDSQVMRKFFDEWIARLQQKPSLTWEELATRVSAS</sequence>
<evidence type="ECO:0000256" key="1">
    <source>
        <dbReference type="SAM" id="Phobius"/>
    </source>
</evidence>
<feature type="transmembrane region" description="Helical" evidence="1">
    <location>
        <begin position="257"/>
        <end position="275"/>
    </location>
</feature>
<organism evidence="2 3">
    <name type="scientific">Tumebacillus lipolyticus</name>
    <dbReference type="NCBI Taxonomy" id="1280370"/>
    <lineage>
        <taxon>Bacteria</taxon>
        <taxon>Bacillati</taxon>
        <taxon>Bacillota</taxon>
        <taxon>Bacilli</taxon>
        <taxon>Bacillales</taxon>
        <taxon>Alicyclobacillaceae</taxon>
        <taxon>Tumebacillus</taxon>
    </lineage>
</organism>
<keyword evidence="1" id="KW-0812">Transmembrane</keyword>
<accession>A0ABW4ZUU5</accession>
<dbReference type="EMBL" id="JBHUIO010000005">
    <property type="protein sequence ID" value="MFD2169657.1"/>
    <property type="molecule type" value="Genomic_DNA"/>
</dbReference>
<feature type="transmembrane region" description="Helical" evidence="1">
    <location>
        <begin position="46"/>
        <end position="68"/>
    </location>
</feature>
<evidence type="ECO:0008006" key="4">
    <source>
        <dbReference type="Google" id="ProtNLM"/>
    </source>
</evidence>